<comment type="similarity">
    <text evidence="1">Belongs to the short-chain dehydrogenases/reductases (SDR) family.</text>
</comment>
<dbReference type="PANTHER" id="PTHR43943:SF2">
    <property type="entry name" value="DEHYDROGENASE_REDUCTASE 4"/>
    <property type="match status" value="1"/>
</dbReference>
<evidence type="ECO:0000256" key="2">
    <source>
        <dbReference type="ARBA" id="ARBA00023002"/>
    </source>
</evidence>
<evidence type="ECO:0000313" key="4">
    <source>
        <dbReference type="EMBL" id="ALO68235.1"/>
    </source>
</evidence>
<dbReference type="SUPFAM" id="SSF51735">
    <property type="entry name" value="NAD(P)-binding Rossmann-fold domains"/>
    <property type="match status" value="1"/>
</dbReference>
<evidence type="ECO:0000313" key="5">
    <source>
        <dbReference type="Proteomes" id="UP000059574"/>
    </source>
</evidence>
<dbReference type="PRINTS" id="PR00080">
    <property type="entry name" value="SDRFAMILY"/>
</dbReference>
<dbReference type="FunFam" id="3.40.50.720:FF:000084">
    <property type="entry name" value="Short-chain dehydrogenase reductase"/>
    <property type="match status" value="1"/>
</dbReference>
<evidence type="ECO:0000259" key="3">
    <source>
        <dbReference type="SMART" id="SM00822"/>
    </source>
</evidence>
<dbReference type="Gene3D" id="3.40.50.720">
    <property type="entry name" value="NAD(P)-binding Rossmann-like Domain"/>
    <property type="match status" value="1"/>
</dbReference>
<dbReference type="InterPro" id="IPR036291">
    <property type="entry name" value="NAD(P)-bd_dom_sf"/>
</dbReference>
<dbReference type="CDD" id="cd05233">
    <property type="entry name" value="SDR_c"/>
    <property type="match status" value="1"/>
</dbReference>
<keyword evidence="2" id="KW-0560">Oxidoreductase</keyword>
<protein>
    <submittedName>
        <fullName evidence="4">3-ketoacyl-ACP reductase</fullName>
    </submittedName>
</protein>
<organism evidence="4 5">
    <name type="scientific">Arthrobacter alpinus</name>
    <dbReference type="NCBI Taxonomy" id="656366"/>
    <lineage>
        <taxon>Bacteria</taxon>
        <taxon>Bacillati</taxon>
        <taxon>Actinomycetota</taxon>
        <taxon>Actinomycetes</taxon>
        <taxon>Micrococcales</taxon>
        <taxon>Micrococcaceae</taxon>
        <taxon>Arthrobacter</taxon>
    </lineage>
</organism>
<reference evidence="4 5" key="2">
    <citation type="journal article" date="2016" name="J. Biotechnol.">
        <title>Complete genome sequence of Arthrobacter alpinus ERGS4:06, a yellow pigmented bacterium tolerant to cold and radiations isolated from Sikkim Himalaya.</title>
        <authorList>
            <person name="Kumar R."/>
            <person name="Singh D."/>
            <person name="Swarnkar M.K."/>
            <person name="Singh A.K."/>
            <person name="Kumar S."/>
        </authorList>
    </citation>
    <scope>NUCLEOTIDE SEQUENCE [LARGE SCALE GENOMIC DNA]</scope>
    <source>
        <strain evidence="4 5">ERGS4:06</strain>
    </source>
</reference>
<dbReference type="InterPro" id="IPR002347">
    <property type="entry name" value="SDR_fam"/>
</dbReference>
<proteinExistence type="inferred from homology"/>
<evidence type="ECO:0000256" key="1">
    <source>
        <dbReference type="ARBA" id="ARBA00006484"/>
    </source>
</evidence>
<dbReference type="SMART" id="SM00822">
    <property type="entry name" value="PKS_KR"/>
    <property type="match status" value="1"/>
</dbReference>
<dbReference type="NCBIfam" id="NF005559">
    <property type="entry name" value="PRK07231.1"/>
    <property type="match status" value="1"/>
</dbReference>
<dbReference type="Pfam" id="PF13561">
    <property type="entry name" value="adh_short_C2"/>
    <property type="match status" value="1"/>
</dbReference>
<accession>A0A0S2M436</accession>
<dbReference type="InterPro" id="IPR020904">
    <property type="entry name" value="Sc_DH/Rdtase_CS"/>
</dbReference>
<dbReference type="PROSITE" id="PS00061">
    <property type="entry name" value="ADH_SHORT"/>
    <property type="match status" value="1"/>
</dbReference>
<dbReference type="AlphaFoldDB" id="A0A0S2M436"/>
<dbReference type="InterPro" id="IPR057326">
    <property type="entry name" value="KR_dom"/>
</dbReference>
<dbReference type="Proteomes" id="UP000059574">
    <property type="component" value="Chromosome"/>
</dbReference>
<reference evidence="5" key="1">
    <citation type="submission" date="2015-11" db="EMBL/GenBank/DDBJ databases">
        <authorList>
            <person name="Kumar R."/>
            <person name="Singh D."/>
            <person name="Swarnkar M.K."/>
            <person name="Singh A.K."/>
            <person name="Kumar S."/>
        </authorList>
    </citation>
    <scope>NUCLEOTIDE SEQUENCE [LARGE SCALE GENOMIC DNA]</scope>
    <source>
        <strain evidence="5">ERGS4:06</strain>
    </source>
</reference>
<name>A0A0S2M436_9MICC</name>
<dbReference type="OrthoDB" id="517007at2"/>
<dbReference type="GO" id="GO:0016491">
    <property type="term" value="F:oxidoreductase activity"/>
    <property type="evidence" value="ECO:0007669"/>
    <property type="project" value="UniProtKB-KW"/>
</dbReference>
<sequence>MPATPYPAQRFTGKSAIVTGASRGIGLAIAQRLTHEGARVLITARRQEPLDAALAVLGGTALAVAGHADDPDHRAEVLAAAEHHFGGLDILVNNAGINPVYGPLETADLDAARKIFEVNVLGTLAWTQAVLAHPGLRFRERRGNVVNVSSVSGDVPAPGLGLYGVSKAAVSHLTRTLSMELAPDIRVNAVAPAVIKTRFASALYEGREAEVAASYPLGRLGEPDDVAAAVAYLASADAAWVTGQVLTLDGGLCNAGGLG</sequence>
<dbReference type="PANTHER" id="PTHR43943">
    <property type="entry name" value="DEHYDROGENASE/REDUCTASE (SDR FAMILY) MEMBER 4"/>
    <property type="match status" value="1"/>
</dbReference>
<feature type="domain" description="Ketoreductase" evidence="3">
    <location>
        <begin position="14"/>
        <end position="188"/>
    </location>
</feature>
<dbReference type="EMBL" id="CP013200">
    <property type="protein sequence ID" value="ALO68235.1"/>
    <property type="molecule type" value="Genomic_DNA"/>
</dbReference>
<dbReference type="PRINTS" id="PR00081">
    <property type="entry name" value="GDHRDH"/>
</dbReference>
<gene>
    <name evidence="4" type="ORF">AS189_00920</name>
</gene>